<dbReference type="Proteomes" id="UP000195521">
    <property type="component" value="Unassembled WGS sequence"/>
</dbReference>
<feature type="transmembrane region" description="Helical" evidence="8">
    <location>
        <begin position="530"/>
        <end position="552"/>
    </location>
</feature>
<keyword evidence="6 8" id="KW-1133">Transmembrane helix</keyword>
<feature type="transmembrane region" description="Helical" evidence="8">
    <location>
        <begin position="498"/>
        <end position="518"/>
    </location>
</feature>
<dbReference type="OrthoDB" id="537915at2759"/>
<sequence length="1112" mass="130997">MEKCKLKLFLCSFFVWIFVAFTFYKRYRYDFYRNYEEQKVSLYSEESFYFSFFDDIVKSKTYMEGINLLIHDNRSEYPNTINAIRRFNVYPEIVLGTLWRVLNLKEHVATPYNFYVYAVLLSQAASVSTLFFFSVYLGRSYISGVIFLMLFFSCFREKFIMRLSAFSLRENFSSVYMWCNILFIYMILREKKARFECKKSPFHLVCLFLSSLLFFITWQFSVFVMLTHVVTLFGLDLLGFRIQKELNYILITFSCSYLVSLLLTFFPRYLLYTYFPFVLISILGTSIFCTQVIPLSRGTTVGGQEGKTDAGVVQKKDASVVKGTDASVVKGTDASVVKGTDASVVKGTNAGLVKGTDADVVKGTYGHAFRRGRGSIHMIRSSHTCEERIEEKLQAEKLQVEKRQAEVFSTWSGKFCSVQKKMGFMLKKGLTSIVIFLLLRLITFGIEKDDSHVMSLLKVRLHLSSHNFDSMIYSVGSEFNPFTKRMFNMIKETSLFEYFLLFNVILLLYVMNYCVCLCRRRKKIEFGFEVFHAQFFYLIIQFGFFALLMLIISRLRVLALPLMCLLSSLLGSPYLLSDIWLVTMENLFLLGPSKKTLSKLIIYGICLLECIYPFIKYFPTYEYINIMENKAPNISKNMDLIVWLKENLKEGEGIIADIPTSSFLRSTTNFKLVLNPQYEDVSLRKRVQDYYMFSGCLPFSDAKKYYYEKYKVRYFIANIYRCATTPNEEINAFTISEQVDSNYAKCKNRKSMKFCQRVLYDDQNYRTLYRNGKFSVVYFLPKLIHDNSPYEQFDQIKYSDMTYYTPWITRCMQTDQKCHEHIADVARSHLDVLRHYQIGFALYKFVEKALHQYHYQHRDHMELHLDQKGDPQHSKQSTTRSHNLSTLFHLAEFYDYDIRNSRMAHQFYKRGIKLITIPNPSSENSYVIFLDPYVSISVRIQMITSYIYFLIETSLYQQRRKDIFFLYQNIGILIQVANFALDHGFYYEVWQGEDVNEAGDVENTQECQGASSEGKCKWGGTKQSGQVSIGKMIKRKFHIRELDMILNVLCENAVYLYNIRNENDEYIHIYKKMWKLVRRVSHMHECVFKNFHLFEKRQVGFLDYLAFFYLYR</sequence>
<feature type="transmembrane region" description="Helical" evidence="8">
    <location>
        <begin position="208"/>
        <end position="234"/>
    </location>
</feature>
<keyword evidence="10" id="KW-1185">Reference proteome</keyword>
<keyword evidence="5 8" id="KW-0812">Transmembrane</keyword>
<feature type="transmembrane region" description="Helical" evidence="8">
    <location>
        <begin position="171"/>
        <end position="188"/>
    </location>
</feature>
<evidence type="ECO:0000256" key="6">
    <source>
        <dbReference type="ARBA" id="ARBA00022989"/>
    </source>
</evidence>
<dbReference type="PANTHER" id="PTHR31488:SF1">
    <property type="entry name" value="C-MANNOSYLTRANSFERASE DPY19L1"/>
    <property type="match status" value="1"/>
</dbReference>
<evidence type="ECO:0000256" key="2">
    <source>
        <dbReference type="ARBA" id="ARBA00008744"/>
    </source>
</evidence>
<dbReference type="OMA" id="NIYRCAS"/>
<feature type="transmembrane region" description="Helical" evidence="8">
    <location>
        <begin position="141"/>
        <end position="159"/>
    </location>
</feature>
<dbReference type="PANTHER" id="PTHR31488">
    <property type="entry name" value="DPY-19-LIKE 1, LIKE (H. SAPIENS)"/>
    <property type="match status" value="1"/>
</dbReference>
<feature type="transmembrane region" description="Helical" evidence="8">
    <location>
        <begin position="246"/>
        <end position="266"/>
    </location>
</feature>
<feature type="transmembrane region" description="Helical" evidence="8">
    <location>
        <begin position="429"/>
        <end position="446"/>
    </location>
</feature>
<evidence type="ECO:0000256" key="5">
    <source>
        <dbReference type="ARBA" id="ARBA00022692"/>
    </source>
</evidence>
<feature type="transmembrane region" description="Helical" evidence="8">
    <location>
        <begin position="6"/>
        <end position="24"/>
    </location>
</feature>
<feature type="transmembrane region" description="Helical" evidence="8">
    <location>
        <begin position="272"/>
        <end position="293"/>
    </location>
</feature>
<comment type="subcellular location">
    <subcellularLocation>
        <location evidence="1">Membrane</location>
        <topology evidence="1">Multi-pass membrane protein</topology>
    </subcellularLocation>
</comment>
<reference evidence="10" key="1">
    <citation type="submission" date="2017-04" db="EMBL/GenBank/DDBJ databases">
        <title>Plasmodium gonderi genome.</title>
        <authorList>
            <person name="Arisue N."/>
            <person name="Honma H."/>
            <person name="Kawai S."/>
            <person name="Tougan T."/>
            <person name="Tanabe K."/>
            <person name="Horii T."/>
        </authorList>
    </citation>
    <scope>NUCLEOTIDE SEQUENCE [LARGE SCALE GENOMIC DNA]</scope>
    <source>
        <strain evidence="10">ATCC 30045</strain>
    </source>
</reference>
<evidence type="ECO:0000313" key="10">
    <source>
        <dbReference type="Proteomes" id="UP000195521"/>
    </source>
</evidence>
<evidence type="ECO:0000256" key="8">
    <source>
        <dbReference type="SAM" id="Phobius"/>
    </source>
</evidence>
<dbReference type="AlphaFoldDB" id="A0A1Y1JC86"/>
<keyword evidence="3" id="KW-0328">Glycosyltransferase</keyword>
<dbReference type="EMBL" id="BDQF01000001">
    <property type="protein sequence ID" value="GAW78975.1"/>
    <property type="molecule type" value="Genomic_DNA"/>
</dbReference>
<evidence type="ECO:0000313" key="9">
    <source>
        <dbReference type="EMBL" id="GAW78975.1"/>
    </source>
</evidence>
<dbReference type="GO" id="GO:0000030">
    <property type="term" value="F:mannosyltransferase activity"/>
    <property type="evidence" value="ECO:0007669"/>
    <property type="project" value="TreeGrafter"/>
</dbReference>
<evidence type="ECO:0000256" key="7">
    <source>
        <dbReference type="ARBA" id="ARBA00023136"/>
    </source>
</evidence>
<name>A0A1Y1JC86_PLAGO</name>
<dbReference type="GO" id="GO:0005637">
    <property type="term" value="C:nuclear inner membrane"/>
    <property type="evidence" value="ECO:0007669"/>
    <property type="project" value="TreeGrafter"/>
</dbReference>
<keyword evidence="4" id="KW-0808">Transferase</keyword>
<evidence type="ECO:0000256" key="4">
    <source>
        <dbReference type="ARBA" id="ARBA00022679"/>
    </source>
</evidence>
<dbReference type="RefSeq" id="XP_028541564.1">
    <property type="nucleotide sequence ID" value="XM_028685763.1"/>
</dbReference>
<proteinExistence type="inferred from homology"/>
<dbReference type="InterPro" id="IPR018732">
    <property type="entry name" value="Dpy-19/Dpy-19-like"/>
</dbReference>
<gene>
    <name evidence="9" type="ORF">PGO_011230</name>
</gene>
<evidence type="ECO:0000256" key="1">
    <source>
        <dbReference type="ARBA" id="ARBA00004141"/>
    </source>
</evidence>
<protein>
    <submittedName>
        <fullName evidence="9">Uncharacterized protein</fullName>
    </submittedName>
</protein>
<organism evidence="9 10">
    <name type="scientific">Plasmodium gonderi</name>
    <dbReference type="NCBI Taxonomy" id="77519"/>
    <lineage>
        <taxon>Eukaryota</taxon>
        <taxon>Sar</taxon>
        <taxon>Alveolata</taxon>
        <taxon>Apicomplexa</taxon>
        <taxon>Aconoidasida</taxon>
        <taxon>Haemosporida</taxon>
        <taxon>Plasmodiidae</taxon>
        <taxon>Plasmodium</taxon>
        <taxon>Plasmodium (Plasmodium)</taxon>
    </lineage>
</organism>
<comment type="caution">
    <text evidence="9">The sequence shown here is derived from an EMBL/GenBank/DDBJ whole genome shotgun (WGS) entry which is preliminary data.</text>
</comment>
<dbReference type="GeneID" id="39745673"/>
<keyword evidence="7 8" id="KW-0472">Membrane</keyword>
<dbReference type="Pfam" id="PF10034">
    <property type="entry name" value="Dpy19"/>
    <property type="match status" value="1"/>
</dbReference>
<evidence type="ECO:0000256" key="3">
    <source>
        <dbReference type="ARBA" id="ARBA00022676"/>
    </source>
</evidence>
<comment type="similarity">
    <text evidence="2">Belongs to the dpy-19 family.</text>
</comment>
<accession>A0A1Y1JC86</accession>